<dbReference type="InterPro" id="IPR002110">
    <property type="entry name" value="Ankyrin_rpt"/>
</dbReference>
<accession>A0A8H5Y552</accession>
<evidence type="ECO:0000313" key="4">
    <source>
        <dbReference type="EMBL" id="KAF5705047.1"/>
    </source>
</evidence>
<dbReference type="Pfam" id="PF00023">
    <property type="entry name" value="Ank"/>
    <property type="match status" value="1"/>
</dbReference>
<dbReference type="Proteomes" id="UP000532311">
    <property type="component" value="Unassembled WGS sequence"/>
</dbReference>
<name>A0A8H5Y552_9HYPO</name>
<organism evidence="4 5">
    <name type="scientific">Fusarium globosum</name>
    <dbReference type="NCBI Taxonomy" id="78864"/>
    <lineage>
        <taxon>Eukaryota</taxon>
        <taxon>Fungi</taxon>
        <taxon>Dikarya</taxon>
        <taxon>Ascomycota</taxon>
        <taxon>Pezizomycotina</taxon>
        <taxon>Sordariomycetes</taxon>
        <taxon>Hypocreomycetidae</taxon>
        <taxon>Hypocreales</taxon>
        <taxon>Nectriaceae</taxon>
        <taxon>Fusarium</taxon>
        <taxon>Fusarium fujikuroi species complex</taxon>
    </lineage>
</organism>
<dbReference type="PANTHER" id="PTHR24198:SF165">
    <property type="entry name" value="ANKYRIN REPEAT-CONTAINING PROTEIN-RELATED"/>
    <property type="match status" value="1"/>
</dbReference>
<proteinExistence type="predicted"/>
<dbReference type="Gene3D" id="1.25.40.20">
    <property type="entry name" value="Ankyrin repeat-containing domain"/>
    <property type="match status" value="1"/>
</dbReference>
<keyword evidence="1" id="KW-0677">Repeat</keyword>
<dbReference type="SUPFAM" id="SSF48403">
    <property type="entry name" value="Ankyrin repeat"/>
    <property type="match status" value="1"/>
</dbReference>
<dbReference type="PANTHER" id="PTHR24198">
    <property type="entry name" value="ANKYRIN REPEAT AND PROTEIN KINASE DOMAIN-CONTAINING PROTEIN"/>
    <property type="match status" value="1"/>
</dbReference>
<dbReference type="InterPro" id="IPR036770">
    <property type="entry name" value="Ankyrin_rpt-contain_sf"/>
</dbReference>
<keyword evidence="5" id="KW-1185">Reference proteome</keyword>
<dbReference type="SMART" id="SM00248">
    <property type="entry name" value="ANK"/>
    <property type="match status" value="2"/>
</dbReference>
<evidence type="ECO:0000313" key="5">
    <source>
        <dbReference type="Proteomes" id="UP000532311"/>
    </source>
</evidence>
<evidence type="ECO:0000256" key="2">
    <source>
        <dbReference type="ARBA" id="ARBA00023043"/>
    </source>
</evidence>
<feature type="repeat" description="ANK" evidence="3">
    <location>
        <begin position="248"/>
        <end position="290"/>
    </location>
</feature>
<sequence>MDFPLEFYFFSLLVFLLEKLVYFENWWYEVIWSHWRPSSTTTLDKLVKRKEDELWQAVISGKDGQVRRIFEDIANKPEARVAFPNVTGNDIAAFSPSSSPRDTEAGASSYRPDTKLLEAVETDVKEHEVFGRAENREMAVQARLEAIAERLANSSRSLTKKEQEQAQKWWNSDGSFSLLWMAIQQDHKSDVDYLLTEHNQKLHKGNGFYNETVLHLAVWKNDLDLIRDILEKSSSTSPHTYINTRDTRSKTVLHVLVINSPVNRISALRKTVEIVDLLLQYGANINALDNGFRTPLHQLLETLIMQKNLPRNLPIIPLDPLMDAFLQAGAEVNTKDYQGM</sequence>
<keyword evidence="2 3" id="KW-0040">ANK repeat</keyword>
<dbReference type="AlphaFoldDB" id="A0A8H5Y552"/>
<dbReference type="EMBL" id="JAAQPF010000355">
    <property type="protein sequence ID" value="KAF5705047.1"/>
    <property type="molecule type" value="Genomic_DNA"/>
</dbReference>
<gene>
    <name evidence="4" type="ORF">FGLOB1_8187</name>
</gene>
<reference evidence="4 5" key="1">
    <citation type="submission" date="2020-05" db="EMBL/GenBank/DDBJ databases">
        <title>Identification and distribution of gene clusters putatively required for synthesis of sphingolipid metabolism inhibitors in phylogenetically diverse species of the filamentous fungus Fusarium.</title>
        <authorList>
            <person name="Kim H.-S."/>
            <person name="Busman M."/>
            <person name="Brown D.W."/>
            <person name="Divon H."/>
            <person name="Uhlig S."/>
            <person name="Proctor R.H."/>
        </authorList>
    </citation>
    <scope>NUCLEOTIDE SEQUENCE [LARGE SCALE GENOMIC DNA]</scope>
    <source>
        <strain evidence="4 5">NRRL 26131</strain>
    </source>
</reference>
<evidence type="ECO:0000256" key="1">
    <source>
        <dbReference type="ARBA" id="ARBA00022737"/>
    </source>
</evidence>
<dbReference type="PROSITE" id="PS50088">
    <property type="entry name" value="ANK_REPEAT"/>
    <property type="match status" value="1"/>
</dbReference>
<evidence type="ECO:0000256" key="3">
    <source>
        <dbReference type="PROSITE-ProRule" id="PRU00023"/>
    </source>
</evidence>
<comment type="caution">
    <text evidence="4">The sequence shown here is derived from an EMBL/GenBank/DDBJ whole genome shotgun (WGS) entry which is preliminary data.</text>
</comment>
<protein>
    <submittedName>
        <fullName evidence="4">Ankyrin repeat domain-containing protein</fullName>
    </submittedName>
</protein>